<proteinExistence type="predicted"/>
<dbReference type="eggNOG" id="ENOG5033AJH">
    <property type="taxonomic scope" value="Bacteria"/>
</dbReference>
<evidence type="ECO:0000313" key="1">
    <source>
        <dbReference type="EMBL" id="AIQ71643.1"/>
    </source>
</evidence>
<dbReference type="HOGENOM" id="CLU_1287820_0_0_9"/>
<gene>
    <name evidence="1" type="ORF">PGRAT_31700</name>
</gene>
<protein>
    <recommendedName>
        <fullName evidence="3">Mannosyl-glycoprotein endo-beta-N-acetylglucosamidase-like domain-containing protein</fullName>
    </recommendedName>
</protein>
<keyword evidence="2" id="KW-1185">Reference proteome</keyword>
<dbReference type="AlphaFoldDB" id="A0A089MJC9"/>
<sequence>MPCASNINAFVTGTVPYTDTFTHNFAVLDLAKWVSYQSYLSPYYGALPISIVLGQWGFEMGWSLTEFAARNNPGNMDSTCGYSGSIIPGVSTPGKRYKFDNLIEGVTAYAHLLIAGYPCVQSAYSHGGIATAAGLTKACNALSAGYDADNTTSSSYCANSTYAENSPSTKRIWATAGYSGLYTTINGTNNTCINGYNYIQSSDPGLYKFTNISF</sequence>
<dbReference type="OrthoDB" id="2649488at2"/>
<dbReference type="Proteomes" id="UP000029500">
    <property type="component" value="Chromosome"/>
</dbReference>
<accession>A0A089MJC9</accession>
<reference evidence="1 2" key="1">
    <citation type="submission" date="2014-08" db="EMBL/GenBank/DDBJ databases">
        <title>Comparative genomics of the Paenibacillus odorifer group.</title>
        <authorList>
            <person name="den Bakker H.C."/>
            <person name="Tsai Y.-C."/>
            <person name="Martin N."/>
            <person name="Korlach J."/>
            <person name="Wiedmann M."/>
        </authorList>
    </citation>
    <scope>NUCLEOTIDE SEQUENCE [LARGE SCALE GENOMIC DNA]</scope>
    <source>
        <strain evidence="1 2">DSM 15220</strain>
    </source>
</reference>
<evidence type="ECO:0000313" key="2">
    <source>
        <dbReference type="Proteomes" id="UP000029500"/>
    </source>
</evidence>
<evidence type="ECO:0008006" key="3">
    <source>
        <dbReference type="Google" id="ProtNLM"/>
    </source>
</evidence>
<dbReference type="STRING" id="189425.PGRAT_31700"/>
<dbReference type="RefSeq" id="WP_025708211.1">
    <property type="nucleotide sequence ID" value="NZ_CP009287.1"/>
</dbReference>
<dbReference type="EMBL" id="CP009287">
    <property type="protein sequence ID" value="AIQ71643.1"/>
    <property type="molecule type" value="Genomic_DNA"/>
</dbReference>
<dbReference type="KEGG" id="pgm:PGRAT_31700"/>
<name>A0A089MJC9_9BACL</name>
<organism evidence="1 2">
    <name type="scientific">Paenibacillus graminis</name>
    <dbReference type="NCBI Taxonomy" id="189425"/>
    <lineage>
        <taxon>Bacteria</taxon>
        <taxon>Bacillati</taxon>
        <taxon>Bacillota</taxon>
        <taxon>Bacilli</taxon>
        <taxon>Bacillales</taxon>
        <taxon>Paenibacillaceae</taxon>
        <taxon>Paenibacillus</taxon>
    </lineage>
</organism>